<comment type="subunit">
    <text evidence="3">Heterotrimer of UreA (gamma), UreB (beta) and UreC (alpha) subunits. Three heterotrimers associate to form the active enzyme.</text>
</comment>
<proteinExistence type="inferred from homology"/>
<evidence type="ECO:0000313" key="4">
    <source>
        <dbReference type="EMBL" id="GAA2365393.1"/>
    </source>
</evidence>
<comment type="catalytic activity">
    <reaction evidence="2 3">
        <text>urea + 2 H2O + H(+) = hydrogencarbonate + 2 NH4(+)</text>
        <dbReference type="Rhea" id="RHEA:20557"/>
        <dbReference type="ChEBI" id="CHEBI:15377"/>
        <dbReference type="ChEBI" id="CHEBI:15378"/>
        <dbReference type="ChEBI" id="CHEBI:16199"/>
        <dbReference type="ChEBI" id="CHEBI:17544"/>
        <dbReference type="ChEBI" id="CHEBI:28938"/>
        <dbReference type="EC" id="3.5.1.5"/>
    </reaction>
</comment>
<dbReference type="CDD" id="cd00407">
    <property type="entry name" value="Urease_beta"/>
    <property type="match status" value="1"/>
</dbReference>
<evidence type="ECO:0000256" key="2">
    <source>
        <dbReference type="ARBA" id="ARBA00047778"/>
    </source>
</evidence>
<comment type="caution">
    <text evidence="4">The sequence shown here is derived from an EMBL/GenBank/DDBJ whole genome shotgun (WGS) entry which is preliminary data.</text>
</comment>
<keyword evidence="5" id="KW-1185">Reference proteome</keyword>
<dbReference type="Pfam" id="PF00699">
    <property type="entry name" value="Urease_beta"/>
    <property type="match status" value="1"/>
</dbReference>
<dbReference type="PANTHER" id="PTHR33569:SF1">
    <property type="entry name" value="UREASE"/>
    <property type="match status" value="1"/>
</dbReference>
<dbReference type="NCBIfam" id="NF009682">
    <property type="entry name" value="PRK13203.1"/>
    <property type="match status" value="1"/>
</dbReference>
<dbReference type="Gene3D" id="2.10.150.10">
    <property type="entry name" value="Urease, beta subunit"/>
    <property type="match status" value="1"/>
</dbReference>
<evidence type="ECO:0000313" key="5">
    <source>
        <dbReference type="Proteomes" id="UP001501170"/>
    </source>
</evidence>
<protein>
    <recommendedName>
        <fullName evidence="3">Urease subunit beta</fullName>
        <ecNumber evidence="3">3.5.1.5</ecNumber>
    </recommendedName>
    <alternativeName>
        <fullName evidence="3">Urea amidohydrolase subunit beta</fullName>
    </alternativeName>
</protein>
<dbReference type="InterPro" id="IPR002019">
    <property type="entry name" value="Urease_beta-like"/>
</dbReference>
<dbReference type="SUPFAM" id="SSF51278">
    <property type="entry name" value="Urease, beta-subunit"/>
    <property type="match status" value="1"/>
</dbReference>
<comment type="pathway">
    <text evidence="3">Nitrogen metabolism; urea degradation; CO(2) and NH(3) from urea (urease route): step 1/1.</text>
</comment>
<dbReference type="NCBIfam" id="TIGR00192">
    <property type="entry name" value="urease_beta"/>
    <property type="match status" value="1"/>
</dbReference>
<dbReference type="EC" id="3.5.1.5" evidence="3"/>
<dbReference type="InterPro" id="IPR050069">
    <property type="entry name" value="Urease_subunit"/>
</dbReference>
<reference evidence="5" key="1">
    <citation type="journal article" date="2019" name="Int. J. Syst. Evol. Microbiol.">
        <title>The Global Catalogue of Microorganisms (GCM) 10K type strain sequencing project: providing services to taxonomists for standard genome sequencing and annotation.</title>
        <authorList>
            <consortium name="The Broad Institute Genomics Platform"/>
            <consortium name="The Broad Institute Genome Sequencing Center for Infectious Disease"/>
            <person name="Wu L."/>
            <person name="Ma J."/>
        </authorList>
    </citation>
    <scope>NUCLEOTIDE SEQUENCE [LARGE SCALE GENOMIC DNA]</scope>
    <source>
        <strain evidence="5">JCM 16227</strain>
    </source>
</reference>
<gene>
    <name evidence="3 4" type="primary">ureB</name>
    <name evidence="4" type="ORF">GCM10009855_00790</name>
</gene>
<dbReference type="HAMAP" id="MF_01954">
    <property type="entry name" value="Urease_beta"/>
    <property type="match status" value="1"/>
</dbReference>
<dbReference type="PANTHER" id="PTHR33569">
    <property type="entry name" value="UREASE"/>
    <property type="match status" value="1"/>
</dbReference>
<comment type="subcellular location">
    <subcellularLocation>
        <location evidence="3">Cytoplasm</location>
    </subcellularLocation>
</comment>
<sequence>MASENSTNDDGVPSGVPVGGYVLRDEPIELNVGRPRQKITVRNTGDRPVQVGSHFHFTEANRALEFDRPATFGWRLDIPAGTAVRFEPGDEQDVTLVPFAGKSRVYGFNGIVNGWAPVRDIYRPRYQHVVDLLEQRGFKSAPQPAQARTSEIEDK</sequence>
<dbReference type="EMBL" id="BAAARB010000001">
    <property type="protein sequence ID" value="GAA2365393.1"/>
    <property type="molecule type" value="Genomic_DNA"/>
</dbReference>
<name>A0ABN3GZM5_9ACTN</name>
<dbReference type="Proteomes" id="UP001501170">
    <property type="component" value="Unassembled WGS sequence"/>
</dbReference>
<evidence type="ECO:0000256" key="3">
    <source>
        <dbReference type="HAMAP-Rule" id="MF_01954"/>
    </source>
</evidence>
<keyword evidence="1 3" id="KW-0378">Hydrolase</keyword>
<dbReference type="InterPro" id="IPR036461">
    <property type="entry name" value="Urease_betasu_sf"/>
</dbReference>
<evidence type="ECO:0000256" key="1">
    <source>
        <dbReference type="ARBA" id="ARBA00022801"/>
    </source>
</evidence>
<dbReference type="RefSeq" id="WP_062367637.1">
    <property type="nucleotide sequence ID" value="NZ_BAAARB010000001.1"/>
</dbReference>
<keyword evidence="3" id="KW-0963">Cytoplasm</keyword>
<accession>A0ABN3GZM5</accession>
<organism evidence="4 5">
    <name type="scientific">Gordonia cholesterolivorans</name>
    <dbReference type="NCBI Taxonomy" id="559625"/>
    <lineage>
        <taxon>Bacteria</taxon>
        <taxon>Bacillati</taxon>
        <taxon>Actinomycetota</taxon>
        <taxon>Actinomycetes</taxon>
        <taxon>Mycobacteriales</taxon>
        <taxon>Gordoniaceae</taxon>
        <taxon>Gordonia</taxon>
    </lineage>
</organism>
<comment type="similarity">
    <text evidence="3">Belongs to the urease beta subunit family.</text>
</comment>